<dbReference type="InterPro" id="IPR024370">
    <property type="entry name" value="PBP_domain"/>
</dbReference>
<evidence type="ECO:0000313" key="4">
    <source>
        <dbReference type="Proteomes" id="UP000316852"/>
    </source>
</evidence>
<proteinExistence type="predicted"/>
<dbReference type="InterPro" id="IPR050811">
    <property type="entry name" value="Phosphate_ABC_transporter"/>
</dbReference>
<evidence type="ECO:0000313" key="3">
    <source>
        <dbReference type="EMBL" id="TMQ60360.1"/>
    </source>
</evidence>
<evidence type="ECO:0000256" key="1">
    <source>
        <dbReference type="ARBA" id="ARBA00022729"/>
    </source>
</evidence>
<organism evidence="3 4">
    <name type="scientific">Eiseniibacteriota bacterium</name>
    <dbReference type="NCBI Taxonomy" id="2212470"/>
    <lineage>
        <taxon>Bacteria</taxon>
        <taxon>Candidatus Eiseniibacteriota</taxon>
    </lineage>
</organism>
<sequence length="257" mass="27710">MVPLLRGEIRAFADRNPKAPEIRVAPNGSAEGMEQLVNGEVTMSILTRELTDPEIRAAVAREGLNAFAVAWDGVAVIVNPRSPVRQISRTELGAVYRGSVVDWSDLGWKEGGAVVPLTSGPRLGLYEFVQQALLGGEPYGPGVYAQKSEREIVDIVASRPNAIACVSREFVEGRVRALAVSSAVGFPYVALDRETLMLRTYPLLRSISLCTRGNPPGTATDFINFVTSVDGQQIVARYGYAPATVSVHVVRTAEEAQ</sequence>
<accession>A0A538T9P8</accession>
<dbReference type="SUPFAM" id="SSF53850">
    <property type="entry name" value="Periplasmic binding protein-like II"/>
    <property type="match status" value="1"/>
</dbReference>
<dbReference type="PANTHER" id="PTHR30570:SF1">
    <property type="entry name" value="PHOSPHATE-BINDING PROTEIN PSTS"/>
    <property type="match status" value="1"/>
</dbReference>
<dbReference type="AlphaFoldDB" id="A0A538T9P8"/>
<protein>
    <recommendedName>
        <fullName evidence="2">PBP domain-containing protein</fullName>
    </recommendedName>
</protein>
<keyword evidence="1" id="KW-0732">Signal</keyword>
<dbReference type="Gene3D" id="3.40.190.10">
    <property type="entry name" value="Periplasmic binding protein-like II"/>
    <property type="match status" value="2"/>
</dbReference>
<gene>
    <name evidence="3" type="ORF">E6K76_01620</name>
</gene>
<dbReference type="Proteomes" id="UP000316852">
    <property type="component" value="Unassembled WGS sequence"/>
</dbReference>
<dbReference type="PANTHER" id="PTHR30570">
    <property type="entry name" value="PERIPLASMIC PHOSPHATE BINDING COMPONENT OF PHOSPHATE ABC TRANSPORTER"/>
    <property type="match status" value="1"/>
</dbReference>
<dbReference type="EMBL" id="VBOW01000014">
    <property type="protein sequence ID" value="TMQ60360.1"/>
    <property type="molecule type" value="Genomic_DNA"/>
</dbReference>
<comment type="caution">
    <text evidence="3">The sequence shown here is derived from an EMBL/GenBank/DDBJ whole genome shotgun (WGS) entry which is preliminary data.</text>
</comment>
<evidence type="ECO:0000259" key="2">
    <source>
        <dbReference type="Pfam" id="PF12849"/>
    </source>
</evidence>
<reference evidence="3 4" key="1">
    <citation type="journal article" date="2019" name="Nat. Microbiol.">
        <title>Mediterranean grassland soil C-N compound turnover is dependent on rainfall and depth, and is mediated by genomically divergent microorganisms.</title>
        <authorList>
            <person name="Diamond S."/>
            <person name="Andeer P.F."/>
            <person name="Li Z."/>
            <person name="Crits-Christoph A."/>
            <person name="Burstein D."/>
            <person name="Anantharaman K."/>
            <person name="Lane K.R."/>
            <person name="Thomas B.C."/>
            <person name="Pan C."/>
            <person name="Northen T.R."/>
            <person name="Banfield J.F."/>
        </authorList>
    </citation>
    <scope>NUCLEOTIDE SEQUENCE [LARGE SCALE GENOMIC DNA]</scope>
    <source>
        <strain evidence="3">WS_6</strain>
    </source>
</reference>
<feature type="domain" description="PBP" evidence="2">
    <location>
        <begin position="9"/>
        <end position="228"/>
    </location>
</feature>
<dbReference type="Pfam" id="PF12849">
    <property type="entry name" value="PBP_like_2"/>
    <property type="match status" value="1"/>
</dbReference>
<name>A0A538T9P8_UNCEI</name>